<dbReference type="GO" id="GO:0016020">
    <property type="term" value="C:membrane"/>
    <property type="evidence" value="ECO:0007669"/>
    <property type="project" value="UniProtKB-SubCell"/>
</dbReference>
<comment type="cofactor">
    <cofactor evidence="1 14">
        <name>heme</name>
        <dbReference type="ChEBI" id="CHEBI:30413"/>
    </cofactor>
</comment>
<dbReference type="GO" id="GO:0020037">
    <property type="term" value="F:heme binding"/>
    <property type="evidence" value="ECO:0007669"/>
    <property type="project" value="InterPro"/>
</dbReference>
<keyword evidence="10 14" id="KW-0408">Iron</keyword>
<evidence type="ECO:0000256" key="7">
    <source>
        <dbReference type="ARBA" id="ARBA00022723"/>
    </source>
</evidence>
<evidence type="ECO:0000256" key="16">
    <source>
        <dbReference type="SAM" id="Phobius"/>
    </source>
</evidence>
<sequence>MFTFLEGHATILALSVALLYSYYYFASKQNRERISLPPGPPTAPFIGNLLEFPKRRLHLKFSEWAKTYGDVFSLKVLNQTIIVLSSPTAMHKIIDVRSTSSSNRPKSIIADMITPNNMNMGTGRYANETWKSMRKASAQALSPEHIKKMGSYQFAEATQLMHDFLLSPESWFDHLRRYTTSFALGIIYGKRGPTLGSQDVMDFMDVHPQFINALEIGTLPPVDLFPILALVPEKWAKWKRTVAHIRTLHLTLFDRLLGNVEHRLVHGEEKGVLMEYAIHNAEKLGLASREHLLHLGGVLLEGSDTCSAALQNIMYALTLYPDVQSRVQQELDDVVGITRAPTFDDLPQLKYLLAFIDECNRFRPVGPLGLPHEMTKDEIVDGYLYPKGAVLFVNIWGMGRDERYFDQPEEFSPERFIRNPFGIKDGVIDDPARRPNMQFGGGKRVCPGIAFAKSSLELNVANLAWAFRFTPTIDGATGVELTPSLDNYSDGVTATPKPFPITIHLRYSSQKEIITRQMVEVQSILNRFDDSD</sequence>
<gene>
    <name evidence="17" type="ORF">BT96DRAFT_968338</name>
</gene>
<evidence type="ECO:0000256" key="10">
    <source>
        <dbReference type="ARBA" id="ARBA00023004"/>
    </source>
</evidence>
<dbReference type="PANTHER" id="PTHR46300:SF2">
    <property type="entry name" value="CYTOCHROME P450 MONOOXYGENASE ALNH-RELATED"/>
    <property type="match status" value="1"/>
</dbReference>
<keyword evidence="18" id="KW-1185">Reference proteome</keyword>
<feature type="binding site" description="axial binding residue" evidence="14">
    <location>
        <position position="446"/>
    </location>
    <ligand>
        <name>heme</name>
        <dbReference type="ChEBI" id="CHEBI:30413"/>
    </ligand>
    <ligandPart>
        <name>Fe</name>
        <dbReference type="ChEBI" id="CHEBI:18248"/>
    </ligandPart>
</feature>
<evidence type="ECO:0000256" key="2">
    <source>
        <dbReference type="ARBA" id="ARBA00004167"/>
    </source>
</evidence>
<comment type="subcellular location">
    <subcellularLocation>
        <location evidence="2">Membrane</location>
        <topology evidence="2">Single-pass membrane protein</topology>
    </subcellularLocation>
</comment>
<name>A0A6A4GM00_9AGAR</name>
<dbReference type="OrthoDB" id="1103324at2759"/>
<dbReference type="Pfam" id="PF00067">
    <property type="entry name" value="p450"/>
    <property type="match status" value="1"/>
</dbReference>
<evidence type="ECO:0000313" key="18">
    <source>
        <dbReference type="Proteomes" id="UP000799118"/>
    </source>
</evidence>
<keyword evidence="6 16" id="KW-0812">Transmembrane</keyword>
<keyword evidence="12 16" id="KW-0472">Membrane</keyword>
<dbReference type="SUPFAM" id="SSF48264">
    <property type="entry name" value="Cytochrome P450"/>
    <property type="match status" value="1"/>
</dbReference>
<evidence type="ECO:0000256" key="3">
    <source>
        <dbReference type="ARBA" id="ARBA00005179"/>
    </source>
</evidence>
<evidence type="ECO:0000256" key="1">
    <source>
        <dbReference type="ARBA" id="ARBA00001971"/>
    </source>
</evidence>
<keyword evidence="9 15" id="KW-0560">Oxidoreductase</keyword>
<evidence type="ECO:0000256" key="14">
    <source>
        <dbReference type="PIRSR" id="PIRSR602401-1"/>
    </source>
</evidence>
<keyword evidence="5 14" id="KW-0349">Heme</keyword>
<dbReference type="Gene3D" id="1.10.630.10">
    <property type="entry name" value="Cytochrome P450"/>
    <property type="match status" value="1"/>
</dbReference>
<protein>
    <submittedName>
        <fullName evidence="17">Cytochrome P450</fullName>
    </submittedName>
</protein>
<evidence type="ECO:0000256" key="15">
    <source>
        <dbReference type="RuleBase" id="RU000461"/>
    </source>
</evidence>
<dbReference type="EMBL" id="ML769874">
    <property type="protein sequence ID" value="KAE9386496.1"/>
    <property type="molecule type" value="Genomic_DNA"/>
</dbReference>
<keyword evidence="7 14" id="KW-0479">Metal-binding</keyword>
<dbReference type="PROSITE" id="PS00086">
    <property type="entry name" value="CYTOCHROME_P450"/>
    <property type="match status" value="1"/>
</dbReference>
<dbReference type="InterPro" id="IPR001128">
    <property type="entry name" value="Cyt_P450"/>
</dbReference>
<dbReference type="GO" id="GO:0005506">
    <property type="term" value="F:iron ion binding"/>
    <property type="evidence" value="ECO:0007669"/>
    <property type="project" value="InterPro"/>
</dbReference>
<dbReference type="InterPro" id="IPR002401">
    <property type="entry name" value="Cyt_P450_E_grp-I"/>
</dbReference>
<keyword evidence="11 15" id="KW-0503">Monooxygenase</keyword>
<dbReference type="PRINTS" id="PR00463">
    <property type="entry name" value="EP450I"/>
</dbReference>
<evidence type="ECO:0000256" key="11">
    <source>
        <dbReference type="ARBA" id="ARBA00023033"/>
    </source>
</evidence>
<dbReference type="InterPro" id="IPR050364">
    <property type="entry name" value="Cytochrome_P450_fung"/>
</dbReference>
<keyword evidence="13" id="KW-0325">Glycoprotein</keyword>
<evidence type="ECO:0000256" key="13">
    <source>
        <dbReference type="ARBA" id="ARBA00023180"/>
    </source>
</evidence>
<proteinExistence type="inferred from homology"/>
<evidence type="ECO:0000313" key="17">
    <source>
        <dbReference type="EMBL" id="KAE9386496.1"/>
    </source>
</evidence>
<dbReference type="CDD" id="cd11065">
    <property type="entry name" value="CYP64-like"/>
    <property type="match status" value="1"/>
</dbReference>
<evidence type="ECO:0000256" key="5">
    <source>
        <dbReference type="ARBA" id="ARBA00022617"/>
    </source>
</evidence>
<comment type="similarity">
    <text evidence="4 15">Belongs to the cytochrome P450 family.</text>
</comment>
<evidence type="ECO:0000256" key="4">
    <source>
        <dbReference type="ARBA" id="ARBA00010617"/>
    </source>
</evidence>
<dbReference type="InterPro" id="IPR017972">
    <property type="entry name" value="Cyt_P450_CS"/>
</dbReference>
<accession>A0A6A4GM00</accession>
<dbReference type="InterPro" id="IPR036396">
    <property type="entry name" value="Cyt_P450_sf"/>
</dbReference>
<dbReference type="PANTHER" id="PTHR46300">
    <property type="entry name" value="P450, PUTATIVE (EUROFUNG)-RELATED-RELATED"/>
    <property type="match status" value="1"/>
</dbReference>
<feature type="transmembrane region" description="Helical" evidence="16">
    <location>
        <begin position="6"/>
        <end position="25"/>
    </location>
</feature>
<comment type="pathway">
    <text evidence="3">Secondary metabolite biosynthesis.</text>
</comment>
<keyword evidence="8 16" id="KW-1133">Transmembrane helix</keyword>
<dbReference type="GO" id="GO:0016705">
    <property type="term" value="F:oxidoreductase activity, acting on paired donors, with incorporation or reduction of molecular oxygen"/>
    <property type="evidence" value="ECO:0007669"/>
    <property type="project" value="InterPro"/>
</dbReference>
<evidence type="ECO:0000256" key="8">
    <source>
        <dbReference type="ARBA" id="ARBA00022989"/>
    </source>
</evidence>
<dbReference type="Proteomes" id="UP000799118">
    <property type="component" value="Unassembled WGS sequence"/>
</dbReference>
<organism evidence="17 18">
    <name type="scientific">Gymnopus androsaceus JB14</name>
    <dbReference type="NCBI Taxonomy" id="1447944"/>
    <lineage>
        <taxon>Eukaryota</taxon>
        <taxon>Fungi</taxon>
        <taxon>Dikarya</taxon>
        <taxon>Basidiomycota</taxon>
        <taxon>Agaricomycotina</taxon>
        <taxon>Agaricomycetes</taxon>
        <taxon>Agaricomycetidae</taxon>
        <taxon>Agaricales</taxon>
        <taxon>Marasmiineae</taxon>
        <taxon>Omphalotaceae</taxon>
        <taxon>Gymnopus</taxon>
    </lineage>
</organism>
<dbReference type="GO" id="GO:0004497">
    <property type="term" value="F:monooxygenase activity"/>
    <property type="evidence" value="ECO:0007669"/>
    <property type="project" value="UniProtKB-KW"/>
</dbReference>
<dbReference type="PRINTS" id="PR00385">
    <property type="entry name" value="P450"/>
</dbReference>
<evidence type="ECO:0000256" key="9">
    <source>
        <dbReference type="ARBA" id="ARBA00023002"/>
    </source>
</evidence>
<dbReference type="AlphaFoldDB" id="A0A6A4GM00"/>
<evidence type="ECO:0000256" key="12">
    <source>
        <dbReference type="ARBA" id="ARBA00023136"/>
    </source>
</evidence>
<reference evidence="17" key="1">
    <citation type="journal article" date="2019" name="Environ. Microbiol.">
        <title>Fungal ecological strategies reflected in gene transcription - a case study of two litter decomposers.</title>
        <authorList>
            <person name="Barbi F."/>
            <person name="Kohler A."/>
            <person name="Barry K."/>
            <person name="Baskaran P."/>
            <person name="Daum C."/>
            <person name="Fauchery L."/>
            <person name="Ihrmark K."/>
            <person name="Kuo A."/>
            <person name="LaButti K."/>
            <person name="Lipzen A."/>
            <person name="Morin E."/>
            <person name="Grigoriev I.V."/>
            <person name="Henrissat B."/>
            <person name="Lindahl B."/>
            <person name="Martin F."/>
        </authorList>
    </citation>
    <scope>NUCLEOTIDE SEQUENCE</scope>
    <source>
        <strain evidence="17">JB14</strain>
    </source>
</reference>
<evidence type="ECO:0000256" key="6">
    <source>
        <dbReference type="ARBA" id="ARBA00022692"/>
    </source>
</evidence>